<gene>
    <name evidence="1" type="ORF">WN51_14119</name>
</gene>
<reference evidence="1 2" key="1">
    <citation type="submission" date="2015-07" db="EMBL/GenBank/DDBJ databases">
        <title>The genome of Melipona quadrifasciata.</title>
        <authorList>
            <person name="Pan H."/>
            <person name="Kapheim K."/>
        </authorList>
    </citation>
    <scope>NUCLEOTIDE SEQUENCE [LARGE SCALE GENOMIC DNA]</scope>
    <source>
        <strain evidence="1">0111107301</strain>
        <tissue evidence="1">Whole body</tissue>
    </source>
</reference>
<organism evidence="1 2">
    <name type="scientific">Melipona quadrifasciata</name>
    <dbReference type="NCBI Taxonomy" id="166423"/>
    <lineage>
        <taxon>Eukaryota</taxon>
        <taxon>Metazoa</taxon>
        <taxon>Ecdysozoa</taxon>
        <taxon>Arthropoda</taxon>
        <taxon>Hexapoda</taxon>
        <taxon>Insecta</taxon>
        <taxon>Pterygota</taxon>
        <taxon>Neoptera</taxon>
        <taxon>Endopterygota</taxon>
        <taxon>Hymenoptera</taxon>
        <taxon>Apocrita</taxon>
        <taxon>Aculeata</taxon>
        <taxon>Apoidea</taxon>
        <taxon>Anthophila</taxon>
        <taxon>Apidae</taxon>
        <taxon>Melipona</taxon>
    </lineage>
</organism>
<sequence>MSRPNERRWRCNCTGEQGESNLKRDTSRLKTDLTGIENGINIDEHKLYSALCNVVLTATSQAVSKNTDTQIVVQQIEQYSTNLPENTNSQQFLTSTQLRSIRKRNTRNPTRWPIGHQVTFNRARYEPPWQHVQNNCLFCLIAEKNPFATDEFVTPQKTLSFATIVDPHKSRPIRDTIFSCLFSHLTSSSWEVSNRISTFVKCRKERERRKKLLAHSIFHTTHATNIHQNFLRVIQQVLRDNSVSEILAPNSGNALRPVEKYKVSARRENRTPMSHFMFVRKLVKQLVGDFRDKDERLDGKLRILRHCEDVKSKDCSVCSNRKIKVGRRQTNYFCDTCTHRGEIKNGMKFLDSAEMNE</sequence>
<dbReference type="OrthoDB" id="7681398at2759"/>
<name>A0A0M9A1S0_9HYME</name>
<evidence type="ECO:0000313" key="1">
    <source>
        <dbReference type="EMBL" id="KOX74039.1"/>
    </source>
</evidence>
<dbReference type="AlphaFoldDB" id="A0A0M9A1S0"/>
<keyword evidence="2" id="KW-1185">Reference proteome</keyword>
<dbReference type="Proteomes" id="UP000053105">
    <property type="component" value="Unassembled WGS sequence"/>
</dbReference>
<proteinExistence type="predicted"/>
<evidence type="ECO:0008006" key="3">
    <source>
        <dbReference type="Google" id="ProtNLM"/>
    </source>
</evidence>
<accession>A0A0M9A1S0</accession>
<evidence type="ECO:0000313" key="2">
    <source>
        <dbReference type="Proteomes" id="UP000053105"/>
    </source>
</evidence>
<protein>
    <recommendedName>
        <fullName evidence="3">PiggyBac transposable element-derived protein domain-containing protein</fullName>
    </recommendedName>
</protein>
<dbReference type="EMBL" id="KQ435794">
    <property type="protein sequence ID" value="KOX74039.1"/>
    <property type="molecule type" value="Genomic_DNA"/>
</dbReference>